<sequence length="403" mass="45101">MGFSTRFGLAWPTLFSLAAGLLEGTKDCPWSPLQPSSTDIECAAPWSSQTWFHAGGWEGPDDCFQEDYCIYTNRNLNGGLAVISSEKSMHGIASHSLYPPDVKQEVGPGAFYPAQVPGKGIGLIANRTIRKGEIIMQRTPCLLVEFDSEDSELAKKARKESYEKALARLPDATRELFMAQIGDDVVAKVDRNAFRLFLGDNEGHVASYPEVSRFNHDCRPNLHYRLKNLTHTTVAVRDIEKGEELTISYIEGMIPYAERQERLESWGFKCACDACKADSALEIAASDGHLKEIERIEAELEEKIGNKEDIETDTPDRLIKLYLDEKLDSYVAHAYTKAALLSSMFGDEEKTTRYAMLAVEALEREYGPNTKDAESMLGLAEKPTEHWSWGIRAVGWKTVKVMQ</sequence>
<keyword evidence="4" id="KW-1185">Reference proteome</keyword>
<dbReference type="InterPro" id="IPR001214">
    <property type="entry name" value="SET_dom"/>
</dbReference>
<dbReference type="PANTHER" id="PTHR47332">
    <property type="entry name" value="SET DOMAIN-CONTAINING PROTEIN 5"/>
    <property type="match status" value="1"/>
</dbReference>
<accession>A0AAE0IS62</accession>
<name>A0AAE0IS62_9PEZI</name>
<evidence type="ECO:0000259" key="2">
    <source>
        <dbReference type="PROSITE" id="PS50280"/>
    </source>
</evidence>
<dbReference type="Proteomes" id="UP001283341">
    <property type="component" value="Unassembled WGS sequence"/>
</dbReference>
<dbReference type="InterPro" id="IPR046341">
    <property type="entry name" value="SET_dom_sf"/>
</dbReference>
<evidence type="ECO:0000256" key="1">
    <source>
        <dbReference type="SAM" id="SignalP"/>
    </source>
</evidence>
<dbReference type="PANTHER" id="PTHR47332:SF6">
    <property type="entry name" value="SET DOMAIN-CONTAINING PROTEIN"/>
    <property type="match status" value="1"/>
</dbReference>
<dbReference type="PROSITE" id="PS50280">
    <property type="entry name" value="SET"/>
    <property type="match status" value="1"/>
</dbReference>
<organism evidence="3 4">
    <name type="scientific">Apodospora peruviana</name>
    <dbReference type="NCBI Taxonomy" id="516989"/>
    <lineage>
        <taxon>Eukaryota</taxon>
        <taxon>Fungi</taxon>
        <taxon>Dikarya</taxon>
        <taxon>Ascomycota</taxon>
        <taxon>Pezizomycotina</taxon>
        <taxon>Sordariomycetes</taxon>
        <taxon>Sordariomycetidae</taxon>
        <taxon>Sordariales</taxon>
        <taxon>Lasiosphaeriaceae</taxon>
        <taxon>Apodospora</taxon>
    </lineage>
</organism>
<keyword evidence="1" id="KW-0732">Signal</keyword>
<dbReference type="CDD" id="cd20071">
    <property type="entry name" value="SET_SMYD"/>
    <property type="match status" value="1"/>
</dbReference>
<protein>
    <recommendedName>
        <fullName evidence="2">SET domain-containing protein</fullName>
    </recommendedName>
</protein>
<evidence type="ECO:0000313" key="4">
    <source>
        <dbReference type="Proteomes" id="UP001283341"/>
    </source>
</evidence>
<feature type="chain" id="PRO_5041947360" description="SET domain-containing protein" evidence="1">
    <location>
        <begin position="25"/>
        <end position="403"/>
    </location>
</feature>
<dbReference type="SMART" id="SM00317">
    <property type="entry name" value="SET"/>
    <property type="match status" value="1"/>
</dbReference>
<proteinExistence type="predicted"/>
<feature type="domain" description="SET" evidence="2">
    <location>
        <begin position="109"/>
        <end position="250"/>
    </location>
</feature>
<dbReference type="SUPFAM" id="SSF82199">
    <property type="entry name" value="SET domain"/>
    <property type="match status" value="1"/>
</dbReference>
<dbReference type="EMBL" id="JAUEDM010000001">
    <property type="protein sequence ID" value="KAK3329982.1"/>
    <property type="molecule type" value="Genomic_DNA"/>
</dbReference>
<dbReference type="AlphaFoldDB" id="A0AAE0IS62"/>
<comment type="caution">
    <text evidence="3">The sequence shown here is derived from an EMBL/GenBank/DDBJ whole genome shotgun (WGS) entry which is preliminary data.</text>
</comment>
<feature type="signal peptide" evidence="1">
    <location>
        <begin position="1"/>
        <end position="24"/>
    </location>
</feature>
<dbReference type="Gene3D" id="2.170.270.10">
    <property type="entry name" value="SET domain"/>
    <property type="match status" value="1"/>
</dbReference>
<dbReference type="Pfam" id="PF00856">
    <property type="entry name" value="SET"/>
    <property type="match status" value="1"/>
</dbReference>
<evidence type="ECO:0000313" key="3">
    <source>
        <dbReference type="EMBL" id="KAK3329982.1"/>
    </source>
</evidence>
<gene>
    <name evidence="3" type="ORF">B0H66DRAFT_542503</name>
</gene>
<reference evidence="3" key="2">
    <citation type="submission" date="2023-06" db="EMBL/GenBank/DDBJ databases">
        <authorList>
            <consortium name="Lawrence Berkeley National Laboratory"/>
            <person name="Haridas S."/>
            <person name="Hensen N."/>
            <person name="Bonometti L."/>
            <person name="Westerberg I."/>
            <person name="Brannstrom I.O."/>
            <person name="Guillou S."/>
            <person name="Cros-Aarteil S."/>
            <person name="Calhoun S."/>
            <person name="Kuo A."/>
            <person name="Mondo S."/>
            <person name="Pangilinan J."/>
            <person name="Riley R."/>
            <person name="Labutti K."/>
            <person name="Andreopoulos B."/>
            <person name="Lipzen A."/>
            <person name="Chen C."/>
            <person name="Yanf M."/>
            <person name="Daum C."/>
            <person name="Ng V."/>
            <person name="Clum A."/>
            <person name="Steindorff A."/>
            <person name="Ohm R."/>
            <person name="Martin F."/>
            <person name="Silar P."/>
            <person name="Natvig D."/>
            <person name="Lalanne C."/>
            <person name="Gautier V."/>
            <person name="Ament-Velasquez S.L."/>
            <person name="Kruys A."/>
            <person name="Hutchinson M.I."/>
            <person name="Powell A.J."/>
            <person name="Barry K."/>
            <person name="Miller A.N."/>
            <person name="Grigoriev I.V."/>
            <person name="Debuchy R."/>
            <person name="Gladieux P."/>
            <person name="Thoren M.H."/>
            <person name="Johannesson H."/>
        </authorList>
    </citation>
    <scope>NUCLEOTIDE SEQUENCE</scope>
    <source>
        <strain evidence="3">CBS 118394</strain>
    </source>
</reference>
<dbReference type="InterPro" id="IPR053185">
    <property type="entry name" value="SET_domain_protein"/>
</dbReference>
<reference evidence="3" key="1">
    <citation type="journal article" date="2023" name="Mol. Phylogenet. Evol.">
        <title>Genome-scale phylogeny and comparative genomics of the fungal order Sordariales.</title>
        <authorList>
            <person name="Hensen N."/>
            <person name="Bonometti L."/>
            <person name="Westerberg I."/>
            <person name="Brannstrom I.O."/>
            <person name="Guillou S."/>
            <person name="Cros-Aarteil S."/>
            <person name="Calhoun S."/>
            <person name="Haridas S."/>
            <person name="Kuo A."/>
            <person name="Mondo S."/>
            <person name="Pangilinan J."/>
            <person name="Riley R."/>
            <person name="LaButti K."/>
            <person name="Andreopoulos B."/>
            <person name="Lipzen A."/>
            <person name="Chen C."/>
            <person name="Yan M."/>
            <person name="Daum C."/>
            <person name="Ng V."/>
            <person name="Clum A."/>
            <person name="Steindorff A."/>
            <person name="Ohm R.A."/>
            <person name="Martin F."/>
            <person name="Silar P."/>
            <person name="Natvig D.O."/>
            <person name="Lalanne C."/>
            <person name="Gautier V."/>
            <person name="Ament-Velasquez S.L."/>
            <person name="Kruys A."/>
            <person name="Hutchinson M.I."/>
            <person name="Powell A.J."/>
            <person name="Barry K."/>
            <person name="Miller A.N."/>
            <person name="Grigoriev I.V."/>
            <person name="Debuchy R."/>
            <person name="Gladieux P."/>
            <person name="Hiltunen Thoren M."/>
            <person name="Johannesson H."/>
        </authorList>
    </citation>
    <scope>NUCLEOTIDE SEQUENCE</scope>
    <source>
        <strain evidence="3">CBS 118394</strain>
    </source>
</reference>